<protein>
    <recommendedName>
        <fullName evidence="5">ABC transporter substrate-binding protein</fullName>
    </recommendedName>
</protein>
<dbReference type="PANTHER" id="PTHR42779:SF1">
    <property type="entry name" value="PROTEIN YNJB"/>
    <property type="match status" value="1"/>
</dbReference>
<evidence type="ECO:0000256" key="1">
    <source>
        <dbReference type="ARBA" id="ARBA00022764"/>
    </source>
</evidence>
<keyword evidence="4" id="KW-1185">Reference proteome</keyword>
<comment type="caution">
    <text evidence="3">The sequence shown here is derived from an EMBL/GenBank/DDBJ whole genome shotgun (WGS) entry which is preliminary data.</text>
</comment>
<dbReference type="PANTHER" id="PTHR42779">
    <property type="entry name" value="PROTEIN YNJB"/>
    <property type="match status" value="1"/>
</dbReference>
<dbReference type="PIRSF" id="PIRSF029172">
    <property type="entry name" value="UCP029172_ABC_sbc_YnjB"/>
    <property type="match status" value="1"/>
</dbReference>
<sequence>MQNREGRNSMTILKQALLGAAALSLSAIGAFAQSEEGTAWEETLEAAKGQTVYFNAWGGSQNINDYIRWVGDQVEERYDVTLEHVKLDDTANAVAQVVAEKAAGQDEDGGIDLIWINGENFASMKEQDLLADGFATDLPNWSLVDQENPSVTTDFTVPTDGQESPWGGAKFVFFTDPARFGELDSMPDSSAELLEWAKANPGRFSYPAPPDFMGSSFLKQVLAETIEDPSLLEAPEAEVNFEEVSQPLWAYLDELQPALWRSGRDYPENYPAMKQLLADGELGIIFAFNPAEASNAIANNELPETVRSFVFSGGTLGNTHFVTIPYNSGSKEGAKVVANFLMSPEAQIRKERPEIWGDPTILDVEKLSPEQRTEFEEIDRGAATLGPDELGPVLPEPHPSWMTRIEDQWLQRYGS</sequence>
<evidence type="ECO:0000313" key="3">
    <source>
        <dbReference type="EMBL" id="EAU42315.1"/>
    </source>
</evidence>
<dbReference type="SUPFAM" id="SSF53850">
    <property type="entry name" value="Periplasmic binding protein-like II"/>
    <property type="match status" value="1"/>
</dbReference>
<feature type="chain" id="PRO_5004172760" description="ABC transporter substrate-binding protein" evidence="2">
    <location>
        <begin position="33"/>
        <end position="415"/>
    </location>
</feature>
<evidence type="ECO:0000256" key="2">
    <source>
        <dbReference type="SAM" id="SignalP"/>
    </source>
</evidence>
<reference evidence="3 4" key="1">
    <citation type="journal article" date="2010" name="J. Bacteriol.">
        <title>Genome sequence of Fulvimarina pelagi HTCC2506T, a Mn(II)-oxidizing alphaproteobacterium possessing an aerobic anoxygenic photosynthetic gene cluster and Xanthorhodopsin.</title>
        <authorList>
            <person name="Kang I."/>
            <person name="Oh H.M."/>
            <person name="Lim S.I."/>
            <person name="Ferriera S."/>
            <person name="Giovannoni S.J."/>
            <person name="Cho J.C."/>
        </authorList>
    </citation>
    <scope>NUCLEOTIDE SEQUENCE [LARGE SCALE GENOMIC DNA]</scope>
    <source>
        <strain evidence="3 4">HTCC2506</strain>
    </source>
</reference>
<proteinExistence type="predicted"/>
<dbReference type="Gene3D" id="3.40.190.10">
    <property type="entry name" value="Periplasmic binding protein-like II"/>
    <property type="match status" value="2"/>
</dbReference>
<evidence type="ECO:0000313" key="4">
    <source>
        <dbReference type="Proteomes" id="UP000004310"/>
    </source>
</evidence>
<keyword evidence="1" id="KW-0574">Periplasm</keyword>
<dbReference type="eggNOG" id="COG4134">
    <property type="taxonomic scope" value="Bacteria"/>
</dbReference>
<accession>Q0G7P9</accession>
<dbReference type="STRING" id="217511.GCA_001463845_01700"/>
<dbReference type="HOGENOM" id="CLU_045122_0_0_5"/>
<dbReference type="Proteomes" id="UP000004310">
    <property type="component" value="Unassembled WGS sequence"/>
</dbReference>
<name>Q0G7P9_9HYPH</name>
<dbReference type="InterPro" id="IPR027020">
    <property type="entry name" value="YnjB"/>
</dbReference>
<dbReference type="NCBIfam" id="NF008633">
    <property type="entry name" value="PRK11622.1"/>
    <property type="match status" value="1"/>
</dbReference>
<dbReference type="Pfam" id="PF13416">
    <property type="entry name" value="SBP_bac_8"/>
    <property type="match status" value="1"/>
</dbReference>
<gene>
    <name evidence="3" type="ORF">FP2506_05736</name>
</gene>
<dbReference type="AlphaFoldDB" id="Q0G7P9"/>
<dbReference type="EMBL" id="AATP01000001">
    <property type="protein sequence ID" value="EAU42315.1"/>
    <property type="molecule type" value="Genomic_DNA"/>
</dbReference>
<evidence type="ECO:0008006" key="5">
    <source>
        <dbReference type="Google" id="ProtNLM"/>
    </source>
</evidence>
<keyword evidence="2" id="KW-0732">Signal</keyword>
<dbReference type="InterPro" id="IPR006059">
    <property type="entry name" value="SBP"/>
</dbReference>
<feature type="signal peptide" evidence="2">
    <location>
        <begin position="1"/>
        <end position="32"/>
    </location>
</feature>
<organism evidence="3 4">
    <name type="scientific">Fulvimarina pelagi HTCC2506</name>
    <dbReference type="NCBI Taxonomy" id="314231"/>
    <lineage>
        <taxon>Bacteria</taxon>
        <taxon>Pseudomonadati</taxon>
        <taxon>Pseudomonadota</taxon>
        <taxon>Alphaproteobacteria</taxon>
        <taxon>Hyphomicrobiales</taxon>
        <taxon>Aurantimonadaceae</taxon>
        <taxon>Fulvimarina</taxon>
    </lineage>
</organism>